<proteinExistence type="predicted"/>
<comment type="caution">
    <text evidence="1">The sequence shown here is derived from an EMBL/GenBank/DDBJ whole genome shotgun (WGS) entry which is preliminary data.</text>
</comment>
<organism evidence="1 2">
    <name type="scientific">Dinghuibacter silviterrae</name>
    <dbReference type="NCBI Taxonomy" id="1539049"/>
    <lineage>
        <taxon>Bacteria</taxon>
        <taxon>Pseudomonadati</taxon>
        <taxon>Bacteroidota</taxon>
        <taxon>Chitinophagia</taxon>
        <taxon>Chitinophagales</taxon>
        <taxon>Chitinophagaceae</taxon>
        <taxon>Dinghuibacter</taxon>
    </lineage>
</organism>
<sequence length="287" mass="32972">MTLNKFDQFVQDQVQRLAASGYDEHTLKDFVHPGDYAQDLREQAADAMIRARGLKKAQTFRHIRWAFLQDDVVPVRFQFCYRIKPETFSPNLEALNAWGLNRANSYSLHRPEDLPNAVTAYQTVAPDASKYNKVSDPFITRQPVREVLEEIIAMQFELLEKKGFLNDELKKPFMTQLLQHFKIGMTLPPGEPHAFVVAINERPKRPLSLNTQLAYVFAPDNLELQLLALRSFNNEHNTLFKMDEGIQLPYRTAMQNTLMAARRIEEARHLLDGPIDGPAGGIKHSRK</sequence>
<name>A0A4R8DIH7_9BACT</name>
<gene>
    <name evidence="1" type="ORF">EDB95_4945</name>
</gene>
<reference evidence="1 2" key="1">
    <citation type="submission" date="2019-03" db="EMBL/GenBank/DDBJ databases">
        <title>Genomic Encyclopedia of Type Strains, Phase IV (KMG-IV): sequencing the most valuable type-strain genomes for metagenomic binning, comparative biology and taxonomic classification.</title>
        <authorList>
            <person name="Goeker M."/>
        </authorList>
    </citation>
    <scope>NUCLEOTIDE SEQUENCE [LARGE SCALE GENOMIC DNA]</scope>
    <source>
        <strain evidence="1 2">DSM 100059</strain>
    </source>
</reference>
<evidence type="ECO:0000313" key="2">
    <source>
        <dbReference type="Proteomes" id="UP000294498"/>
    </source>
</evidence>
<dbReference type="EMBL" id="SODV01000002">
    <property type="protein sequence ID" value="TDW97104.1"/>
    <property type="molecule type" value="Genomic_DNA"/>
</dbReference>
<keyword evidence="2" id="KW-1185">Reference proteome</keyword>
<dbReference type="AlphaFoldDB" id="A0A4R8DIH7"/>
<protein>
    <submittedName>
        <fullName evidence="1">Uncharacterized protein</fullName>
    </submittedName>
</protein>
<accession>A0A4R8DIH7</accession>
<evidence type="ECO:0000313" key="1">
    <source>
        <dbReference type="EMBL" id="TDW97104.1"/>
    </source>
</evidence>
<dbReference type="Proteomes" id="UP000294498">
    <property type="component" value="Unassembled WGS sequence"/>
</dbReference>
<dbReference type="RefSeq" id="WP_133998731.1">
    <property type="nucleotide sequence ID" value="NZ_SODV01000002.1"/>
</dbReference>